<dbReference type="Proteomes" id="UP000183376">
    <property type="component" value="Chromosome I"/>
</dbReference>
<comment type="similarity">
    <text evidence="1">In the C-terminal section; belongs to the transpeptidase family.</text>
</comment>
<dbReference type="EMBL" id="LT629701">
    <property type="protein sequence ID" value="SDM49709.1"/>
    <property type="molecule type" value="Genomic_DNA"/>
</dbReference>
<feature type="region of interest" description="Disordered" evidence="14">
    <location>
        <begin position="758"/>
        <end position="795"/>
    </location>
</feature>
<evidence type="ECO:0000256" key="4">
    <source>
        <dbReference type="ARBA" id="ARBA00022670"/>
    </source>
</evidence>
<evidence type="ECO:0000256" key="7">
    <source>
        <dbReference type="ARBA" id="ARBA00022801"/>
    </source>
</evidence>
<evidence type="ECO:0000259" key="16">
    <source>
        <dbReference type="PROSITE" id="PS51178"/>
    </source>
</evidence>
<keyword evidence="10" id="KW-0511">Multifunctional enzyme</keyword>
<evidence type="ECO:0000256" key="9">
    <source>
        <dbReference type="ARBA" id="ARBA00022984"/>
    </source>
</evidence>
<feature type="compositionally biased region" description="Low complexity" evidence="14">
    <location>
        <begin position="758"/>
        <end position="772"/>
    </location>
</feature>
<evidence type="ECO:0000256" key="14">
    <source>
        <dbReference type="SAM" id="MobiDB-lite"/>
    </source>
</evidence>
<dbReference type="Pfam" id="PF03793">
    <property type="entry name" value="PASTA"/>
    <property type="match status" value="1"/>
</dbReference>
<keyword evidence="15" id="KW-1133">Transmembrane helix</keyword>
<evidence type="ECO:0000256" key="8">
    <source>
        <dbReference type="ARBA" id="ARBA00022960"/>
    </source>
</evidence>
<dbReference type="PANTHER" id="PTHR32282:SF33">
    <property type="entry name" value="PEPTIDOGLYCAN GLYCOSYLTRANSFERASE"/>
    <property type="match status" value="1"/>
</dbReference>
<dbReference type="SMART" id="SM00740">
    <property type="entry name" value="PASTA"/>
    <property type="match status" value="1"/>
</dbReference>
<comment type="catalytic activity">
    <reaction evidence="12">
        <text>Preferential cleavage: (Ac)2-L-Lys-D-Ala-|-D-Ala. Also transpeptidation of peptidyl-alanyl moieties that are N-acyl substituents of D-alanine.</text>
        <dbReference type="EC" id="3.4.16.4"/>
    </reaction>
</comment>
<dbReference type="InterPro" id="IPR001264">
    <property type="entry name" value="Glyco_trans_51"/>
</dbReference>
<evidence type="ECO:0000256" key="6">
    <source>
        <dbReference type="ARBA" id="ARBA00022679"/>
    </source>
</evidence>
<reference evidence="17 18" key="1">
    <citation type="submission" date="2016-10" db="EMBL/GenBank/DDBJ databases">
        <authorList>
            <person name="de Groot N.N."/>
        </authorList>
    </citation>
    <scope>NUCLEOTIDE SEQUENCE [LARGE SCALE GENOMIC DNA]</scope>
    <source>
        <strain evidence="17 18">DSM 44149</strain>
    </source>
</reference>
<dbReference type="InterPro" id="IPR012338">
    <property type="entry name" value="Beta-lactam/transpept-like"/>
</dbReference>
<keyword evidence="11" id="KW-0961">Cell wall biogenesis/degradation</keyword>
<dbReference type="eggNOG" id="COG0744">
    <property type="taxonomic scope" value="Bacteria"/>
</dbReference>
<evidence type="ECO:0000256" key="1">
    <source>
        <dbReference type="ARBA" id="ARBA00007090"/>
    </source>
</evidence>
<feature type="transmembrane region" description="Helical" evidence="15">
    <location>
        <begin position="32"/>
        <end position="52"/>
    </location>
</feature>
<proteinExistence type="inferred from homology"/>
<comment type="catalytic activity">
    <reaction evidence="13">
        <text>[GlcNAc-(1-&gt;4)-Mur2Ac(oyl-L-Ala-gamma-D-Glu-L-Lys-D-Ala-D-Ala)](n)-di-trans,octa-cis-undecaprenyl diphosphate + beta-D-GlcNAc-(1-&gt;4)-Mur2Ac(oyl-L-Ala-gamma-D-Glu-L-Lys-D-Ala-D-Ala)-di-trans,octa-cis-undecaprenyl diphosphate = [GlcNAc-(1-&gt;4)-Mur2Ac(oyl-L-Ala-gamma-D-Glu-L-Lys-D-Ala-D-Ala)](n+1)-di-trans,octa-cis-undecaprenyl diphosphate + di-trans,octa-cis-undecaprenyl diphosphate + H(+)</text>
        <dbReference type="Rhea" id="RHEA:23708"/>
        <dbReference type="Rhea" id="RHEA-COMP:9602"/>
        <dbReference type="Rhea" id="RHEA-COMP:9603"/>
        <dbReference type="ChEBI" id="CHEBI:15378"/>
        <dbReference type="ChEBI" id="CHEBI:58405"/>
        <dbReference type="ChEBI" id="CHEBI:60033"/>
        <dbReference type="ChEBI" id="CHEBI:78435"/>
        <dbReference type="EC" id="2.4.99.28"/>
    </reaction>
</comment>
<gene>
    <name evidence="17" type="ORF">SAMN04489726_1919</name>
</gene>
<dbReference type="GO" id="GO:0030288">
    <property type="term" value="C:outer membrane-bounded periplasmic space"/>
    <property type="evidence" value="ECO:0007669"/>
    <property type="project" value="TreeGrafter"/>
</dbReference>
<keyword evidence="7" id="KW-0378">Hydrolase</keyword>
<dbReference type="RefSeq" id="WP_052407742.1">
    <property type="nucleotide sequence ID" value="NZ_JOEF01000020.1"/>
</dbReference>
<evidence type="ECO:0000313" key="18">
    <source>
        <dbReference type="Proteomes" id="UP000183376"/>
    </source>
</evidence>
<dbReference type="SUPFAM" id="SSF56601">
    <property type="entry name" value="beta-lactamase/transpeptidase-like"/>
    <property type="match status" value="1"/>
</dbReference>
<dbReference type="InterPro" id="IPR050396">
    <property type="entry name" value="Glycosyltr_51/Transpeptidase"/>
</dbReference>
<organism evidence="17 18">
    <name type="scientific">Allokutzneria albata</name>
    <name type="common">Kibdelosporangium albatum</name>
    <dbReference type="NCBI Taxonomy" id="211114"/>
    <lineage>
        <taxon>Bacteria</taxon>
        <taxon>Bacillati</taxon>
        <taxon>Actinomycetota</taxon>
        <taxon>Actinomycetes</taxon>
        <taxon>Pseudonocardiales</taxon>
        <taxon>Pseudonocardiaceae</taxon>
        <taxon>Allokutzneria</taxon>
    </lineage>
</organism>
<dbReference type="GO" id="GO:0008955">
    <property type="term" value="F:peptidoglycan glycosyltransferase activity"/>
    <property type="evidence" value="ECO:0007669"/>
    <property type="project" value="UniProtKB-EC"/>
</dbReference>
<dbReference type="GO" id="GO:0006508">
    <property type="term" value="P:proteolysis"/>
    <property type="evidence" value="ECO:0007669"/>
    <property type="project" value="UniProtKB-KW"/>
</dbReference>
<keyword evidence="8" id="KW-0133">Cell shape</keyword>
<evidence type="ECO:0000256" key="3">
    <source>
        <dbReference type="ARBA" id="ARBA00022645"/>
    </source>
</evidence>
<comment type="similarity">
    <text evidence="2">In the N-terminal section; belongs to the glycosyltransferase 51 family.</text>
</comment>
<dbReference type="Pfam" id="PF00905">
    <property type="entry name" value="Transpeptidase"/>
    <property type="match status" value="1"/>
</dbReference>
<dbReference type="FunFam" id="1.10.3810.10:FF:000001">
    <property type="entry name" value="Penicillin-binding protein 1A"/>
    <property type="match status" value="1"/>
</dbReference>
<protein>
    <submittedName>
        <fullName evidence="17">Membrane carboxypeptidase (Penicillin-binding protein)</fullName>
    </submittedName>
</protein>
<keyword evidence="4" id="KW-0645">Protease</keyword>
<keyword evidence="6" id="KW-0808">Transferase</keyword>
<dbReference type="PANTHER" id="PTHR32282">
    <property type="entry name" value="BINDING PROTEIN TRANSPEPTIDASE, PUTATIVE-RELATED"/>
    <property type="match status" value="1"/>
</dbReference>
<keyword evidence="3 17" id="KW-0121">Carboxypeptidase</keyword>
<evidence type="ECO:0000256" key="13">
    <source>
        <dbReference type="ARBA" id="ARBA00049902"/>
    </source>
</evidence>
<dbReference type="InterPro" id="IPR005543">
    <property type="entry name" value="PASTA_dom"/>
</dbReference>
<dbReference type="Gene3D" id="3.30.10.20">
    <property type="match status" value="1"/>
</dbReference>
<name>A0A1G9TPJ9_ALLAB</name>
<dbReference type="PROSITE" id="PS51178">
    <property type="entry name" value="PASTA"/>
    <property type="match status" value="1"/>
</dbReference>
<keyword evidence="18" id="KW-1185">Reference proteome</keyword>
<dbReference type="Pfam" id="PF00912">
    <property type="entry name" value="Transgly"/>
    <property type="match status" value="1"/>
</dbReference>
<feature type="domain" description="PASTA" evidence="16">
    <location>
        <begin position="732"/>
        <end position="793"/>
    </location>
</feature>
<keyword evidence="9" id="KW-0573">Peptidoglycan synthesis</keyword>
<evidence type="ECO:0000256" key="15">
    <source>
        <dbReference type="SAM" id="Phobius"/>
    </source>
</evidence>
<evidence type="ECO:0000256" key="10">
    <source>
        <dbReference type="ARBA" id="ARBA00023268"/>
    </source>
</evidence>
<dbReference type="Gene3D" id="1.10.3810.10">
    <property type="entry name" value="Biosynthetic peptidoglycan transglycosylase-like"/>
    <property type="match status" value="1"/>
</dbReference>
<evidence type="ECO:0000256" key="11">
    <source>
        <dbReference type="ARBA" id="ARBA00023316"/>
    </source>
</evidence>
<keyword evidence="5" id="KW-0328">Glycosyltransferase</keyword>
<dbReference type="GO" id="GO:0009002">
    <property type="term" value="F:serine-type D-Ala-D-Ala carboxypeptidase activity"/>
    <property type="evidence" value="ECO:0007669"/>
    <property type="project" value="UniProtKB-EC"/>
</dbReference>
<dbReference type="GO" id="GO:0008658">
    <property type="term" value="F:penicillin binding"/>
    <property type="evidence" value="ECO:0007669"/>
    <property type="project" value="InterPro"/>
</dbReference>
<evidence type="ECO:0000256" key="2">
    <source>
        <dbReference type="ARBA" id="ARBA00007739"/>
    </source>
</evidence>
<accession>A0A1G9TPJ9</accession>
<keyword evidence="15" id="KW-0472">Membrane</keyword>
<dbReference type="STRING" id="211114.SAMN04489726_1919"/>
<dbReference type="OrthoDB" id="9766909at2"/>
<dbReference type="Gene3D" id="3.40.710.10">
    <property type="entry name" value="DD-peptidase/beta-lactamase superfamily"/>
    <property type="match status" value="1"/>
</dbReference>
<dbReference type="InterPro" id="IPR001460">
    <property type="entry name" value="PCN-bd_Tpept"/>
</dbReference>
<feature type="compositionally biased region" description="Polar residues" evidence="14">
    <location>
        <begin position="783"/>
        <end position="795"/>
    </location>
</feature>
<sequence>MGRHSLGEPEELDITRIFDDSAARPVSSRQRLLVRLAALCTVGGLLLAGVLFPPIGALGLLSNKTGDTVTATAAELIDKDPPLISTMVDVAGKPFARLYDQYRVLVPADQISPAMKSAIVAVEDHRFYEHNGVDLMAIARALIANEAEGRISQGGSTLTQQYVKNYLVHVAATSKQDREKALEQSTARKIRELRTAVHVEQVLSKDEILARYLNTVPFGQNSYGIAAAAQTYFDVPQERMTVAQAALLAGIVNEPSGLNPYRFPERALARRNVVIDEMAAQKRIAPDVAEVEKRKPLGLAPEMSRPPNGCVGIGAAGYFCDYVLKYLSGAGVDLAALRRGGYTIKTTLDLDALAKAKEAVDAHVPPDTDQVANAMAIIKPGKDKHRVVALTANRTYGLDKSKDETTLGLPYALQNLGAGSIYKIFTAAAALEKGKSIDDVIDVPQSYVSEKFLGGGASCPMGRAGLRKYCVQNNTGSDYPDKLTLQDALAVSPNTAFVKLLEETGVSAAVDMAVRLGLRSLATTTASEDAKKRTIGKFFSDHNFGSFTLGPTPTSTMELANVGATLASEGTWCPPSPVEAVVDRAGRTLPLREEPCAQVVEPGVAKAMTVGMSKDTTSGTAVTAAKTYGWDRPMAGKTGTTQEHKSAGFLGYTAELAGAVFTFDDSPTPSTLCDPGGDAPPKPCSSGTYIYGGKQPARTWFQAMNGVGERPGIMTALPRSDLPAVDDGGQDDEQKVPGVIGLTSREARAKLEKAGFTVKTTSKSSPKPKGTVIGQSHRETAAPGTTITLQISSGR</sequence>
<dbReference type="InterPro" id="IPR036950">
    <property type="entry name" value="PBP_transglycosylase"/>
</dbReference>
<evidence type="ECO:0000256" key="5">
    <source>
        <dbReference type="ARBA" id="ARBA00022676"/>
    </source>
</evidence>
<evidence type="ECO:0000256" key="12">
    <source>
        <dbReference type="ARBA" id="ARBA00034000"/>
    </source>
</evidence>
<dbReference type="SUPFAM" id="SSF53955">
    <property type="entry name" value="Lysozyme-like"/>
    <property type="match status" value="1"/>
</dbReference>
<dbReference type="InterPro" id="IPR023346">
    <property type="entry name" value="Lysozyme-like_dom_sf"/>
</dbReference>
<evidence type="ECO:0000313" key="17">
    <source>
        <dbReference type="EMBL" id="SDM49709.1"/>
    </source>
</evidence>
<dbReference type="GO" id="GO:0071555">
    <property type="term" value="P:cell wall organization"/>
    <property type="evidence" value="ECO:0007669"/>
    <property type="project" value="UniProtKB-KW"/>
</dbReference>
<keyword evidence="15" id="KW-0812">Transmembrane</keyword>
<dbReference type="GO" id="GO:0009252">
    <property type="term" value="P:peptidoglycan biosynthetic process"/>
    <property type="evidence" value="ECO:0007669"/>
    <property type="project" value="UniProtKB-KW"/>
</dbReference>
<dbReference type="AlphaFoldDB" id="A0A1G9TPJ9"/>
<dbReference type="GO" id="GO:0008360">
    <property type="term" value="P:regulation of cell shape"/>
    <property type="evidence" value="ECO:0007669"/>
    <property type="project" value="UniProtKB-KW"/>
</dbReference>
<dbReference type="CDD" id="cd06577">
    <property type="entry name" value="PASTA_pknB"/>
    <property type="match status" value="1"/>
</dbReference>